<evidence type="ECO:0000313" key="2">
    <source>
        <dbReference type="EMBL" id="HIR57439.1"/>
    </source>
</evidence>
<dbReference type="AlphaFoldDB" id="A0A9D1DRB1"/>
<dbReference type="InterPro" id="IPR003593">
    <property type="entry name" value="AAA+_ATPase"/>
</dbReference>
<dbReference type="CDD" id="cd00009">
    <property type="entry name" value="AAA"/>
    <property type="match status" value="1"/>
</dbReference>
<gene>
    <name evidence="2" type="ORF">IAA54_07195</name>
</gene>
<proteinExistence type="predicted"/>
<dbReference type="Pfam" id="PF17863">
    <property type="entry name" value="AAA_lid_2"/>
    <property type="match status" value="1"/>
</dbReference>
<dbReference type="Proteomes" id="UP000886785">
    <property type="component" value="Unassembled WGS sequence"/>
</dbReference>
<reference evidence="2" key="1">
    <citation type="submission" date="2020-10" db="EMBL/GenBank/DDBJ databases">
        <authorList>
            <person name="Gilroy R."/>
        </authorList>
    </citation>
    <scope>NUCLEOTIDE SEQUENCE</scope>
    <source>
        <strain evidence="2">ChiSjej1B19-7085</strain>
    </source>
</reference>
<dbReference type="EMBL" id="DVHF01000082">
    <property type="protein sequence ID" value="HIR57439.1"/>
    <property type="molecule type" value="Genomic_DNA"/>
</dbReference>
<comment type="caution">
    <text evidence="2">The sequence shown here is derived from an EMBL/GenBank/DDBJ whole genome shotgun (WGS) entry which is preliminary data.</text>
</comment>
<dbReference type="PANTHER" id="PTHR42759">
    <property type="entry name" value="MOXR FAMILY PROTEIN"/>
    <property type="match status" value="1"/>
</dbReference>
<dbReference type="SMART" id="SM00382">
    <property type="entry name" value="AAA"/>
    <property type="match status" value="1"/>
</dbReference>
<dbReference type="PANTHER" id="PTHR42759:SF5">
    <property type="entry name" value="METHANOL DEHYDROGENASE REGULATOR"/>
    <property type="match status" value="1"/>
</dbReference>
<organism evidence="2 3">
    <name type="scientific">Candidatus Gallacutalibacter pullicola</name>
    <dbReference type="NCBI Taxonomy" id="2840830"/>
    <lineage>
        <taxon>Bacteria</taxon>
        <taxon>Bacillati</taxon>
        <taxon>Bacillota</taxon>
        <taxon>Clostridia</taxon>
        <taxon>Eubacteriales</taxon>
        <taxon>Candidatus Gallacutalibacter</taxon>
    </lineage>
</organism>
<protein>
    <submittedName>
        <fullName evidence="2">AAA family ATPase</fullName>
    </submittedName>
</protein>
<dbReference type="InterPro" id="IPR041628">
    <property type="entry name" value="ChlI/MoxR_AAA_lid"/>
</dbReference>
<dbReference type="GO" id="GO:0016887">
    <property type="term" value="F:ATP hydrolysis activity"/>
    <property type="evidence" value="ECO:0007669"/>
    <property type="project" value="InterPro"/>
</dbReference>
<name>A0A9D1DRB1_9FIRM</name>
<dbReference type="Gene3D" id="1.10.8.80">
    <property type="entry name" value="Magnesium chelatase subunit I, C-Terminal domain"/>
    <property type="match status" value="1"/>
</dbReference>
<dbReference type="InterPro" id="IPR027417">
    <property type="entry name" value="P-loop_NTPase"/>
</dbReference>
<evidence type="ECO:0000313" key="3">
    <source>
        <dbReference type="Proteomes" id="UP000886785"/>
    </source>
</evidence>
<dbReference type="GO" id="GO:0005524">
    <property type="term" value="F:ATP binding"/>
    <property type="evidence" value="ECO:0007669"/>
    <property type="project" value="InterPro"/>
</dbReference>
<reference evidence="2" key="2">
    <citation type="journal article" date="2021" name="PeerJ">
        <title>Extensive microbial diversity within the chicken gut microbiome revealed by metagenomics and culture.</title>
        <authorList>
            <person name="Gilroy R."/>
            <person name="Ravi A."/>
            <person name="Getino M."/>
            <person name="Pursley I."/>
            <person name="Horton D.L."/>
            <person name="Alikhan N.F."/>
            <person name="Baker D."/>
            <person name="Gharbi K."/>
            <person name="Hall N."/>
            <person name="Watson M."/>
            <person name="Adriaenssens E.M."/>
            <person name="Foster-Nyarko E."/>
            <person name="Jarju S."/>
            <person name="Secka A."/>
            <person name="Antonio M."/>
            <person name="Oren A."/>
            <person name="Chaudhuri R.R."/>
            <person name="La Ragione R."/>
            <person name="Hildebrand F."/>
            <person name="Pallen M.J."/>
        </authorList>
    </citation>
    <scope>NUCLEOTIDE SEQUENCE</scope>
    <source>
        <strain evidence="2">ChiSjej1B19-7085</strain>
    </source>
</reference>
<feature type="domain" description="AAA+ ATPase" evidence="1">
    <location>
        <begin position="40"/>
        <end position="181"/>
    </location>
</feature>
<evidence type="ECO:0000259" key="1">
    <source>
        <dbReference type="SMART" id="SM00382"/>
    </source>
</evidence>
<dbReference type="InterPro" id="IPR011703">
    <property type="entry name" value="ATPase_AAA-3"/>
</dbReference>
<dbReference type="SUPFAM" id="SSF52540">
    <property type="entry name" value="P-loop containing nucleoside triphosphate hydrolases"/>
    <property type="match status" value="1"/>
</dbReference>
<sequence length="320" mass="35328">MEEKEIRRVQELAEKLEQNIGKVIRGKEDVVRKTILAALCCGHVLLEDVPGTGKTTLAKALARSISCEFRRVQFTPDLLPSELTGVNYYNQKQGEFVFRRGALFTNILLADEINRATPRTQSSLLECMEERQASVDGVTYPMADPFLVIATQNPIEIQGTFPLPEAQLDRFFMRLSMGYPGREAEKDMLSDRAQEDPLADLPAVVSQEELLEGQRLIRLVRIGDAVKEYLLSIAEATRTSSRFRLGVSPRGTIALMRAAQGWAAMQGRSYILPDDVKAVCMDVLAHRVIVVGSHLSQGAAASSSALGEVLASIPVPTEER</sequence>
<dbReference type="InterPro" id="IPR050764">
    <property type="entry name" value="CbbQ/NirQ/NorQ/GpvN"/>
</dbReference>
<dbReference type="Gene3D" id="3.40.50.300">
    <property type="entry name" value="P-loop containing nucleotide triphosphate hydrolases"/>
    <property type="match status" value="1"/>
</dbReference>
<dbReference type="Pfam" id="PF07726">
    <property type="entry name" value="AAA_3"/>
    <property type="match status" value="1"/>
</dbReference>
<accession>A0A9D1DRB1</accession>
<dbReference type="PIRSF" id="PIRSF002849">
    <property type="entry name" value="AAA_ATPase_chaperone_MoxR_prd"/>
    <property type="match status" value="1"/>
</dbReference>